<organism evidence="2 3">
    <name type="scientific">Mesorhizobium muleiense</name>
    <dbReference type="NCBI Taxonomy" id="1004279"/>
    <lineage>
        <taxon>Bacteria</taxon>
        <taxon>Pseudomonadati</taxon>
        <taxon>Pseudomonadota</taxon>
        <taxon>Alphaproteobacteria</taxon>
        <taxon>Hyphomicrobiales</taxon>
        <taxon>Phyllobacteriaceae</taxon>
        <taxon>Mesorhizobium</taxon>
    </lineage>
</organism>
<dbReference type="InterPro" id="IPR002734">
    <property type="entry name" value="RibDG_C"/>
</dbReference>
<dbReference type="AlphaFoldDB" id="A0A1G9G8Y4"/>
<protein>
    <submittedName>
        <fullName evidence="2">RibD C-terminal domain-containing protein</fullName>
    </submittedName>
</protein>
<dbReference type="InterPro" id="IPR050765">
    <property type="entry name" value="Riboflavin_Biosynth_HTPR"/>
</dbReference>
<proteinExistence type="predicted"/>
<dbReference type="GO" id="GO:0009231">
    <property type="term" value="P:riboflavin biosynthetic process"/>
    <property type="evidence" value="ECO:0007669"/>
    <property type="project" value="InterPro"/>
</dbReference>
<dbReference type="EMBL" id="FNEE01000024">
    <property type="protein sequence ID" value="SDK97149.1"/>
    <property type="molecule type" value="Genomic_DNA"/>
</dbReference>
<dbReference type="Proteomes" id="UP000198894">
    <property type="component" value="Unassembled WGS sequence"/>
</dbReference>
<keyword evidence="3" id="KW-1185">Reference proteome</keyword>
<accession>A0A1G9G8Y4</accession>
<dbReference type="PANTHER" id="PTHR38011">
    <property type="entry name" value="DIHYDROFOLATE REDUCTASE FAMILY PROTEIN (AFU_ORTHOLOGUE AFUA_8G06820)"/>
    <property type="match status" value="1"/>
</dbReference>
<dbReference type="SUPFAM" id="SSF53597">
    <property type="entry name" value="Dihydrofolate reductase-like"/>
    <property type="match status" value="1"/>
</dbReference>
<dbReference type="InterPro" id="IPR024072">
    <property type="entry name" value="DHFR-like_dom_sf"/>
</dbReference>
<gene>
    <name evidence="2" type="ORF">SAMN05428953_12412</name>
</gene>
<feature type="domain" description="Bacterial bifunctional deaminase-reductase C-terminal" evidence="1">
    <location>
        <begin position="2"/>
        <end position="182"/>
    </location>
</feature>
<dbReference type="PANTHER" id="PTHR38011:SF11">
    <property type="entry name" value="2,5-DIAMINO-6-RIBOSYLAMINO-4(3H)-PYRIMIDINONE 5'-PHOSPHATE REDUCTASE"/>
    <property type="match status" value="1"/>
</dbReference>
<dbReference type="Gene3D" id="3.40.430.10">
    <property type="entry name" value="Dihydrofolate Reductase, subunit A"/>
    <property type="match status" value="1"/>
</dbReference>
<evidence type="ECO:0000259" key="1">
    <source>
        <dbReference type="Pfam" id="PF01872"/>
    </source>
</evidence>
<reference evidence="3" key="1">
    <citation type="submission" date="2016-10" db="EMBL/GenBank/DDBJ databases">
        <authorList>
            <person name="Varghese N."/>
            <person name="Submissions S."/>
        </authorList>
    </citation>
    <scope>NUCLEOTIDE SEQUENCE [LARGE SCALE GENOMIC DNA]</scope>
    <source>
        <strain evidence="3">CGMCC 1.11022</strain>
    </source>
</reference>
<dbReference type="GO" id="GO:0008703">
    <property type="term" value="F:5-amino-6-(5-phosphoribosylamino)uracil reductase activity"/>
    <property type="evidence" value="ECO:0007669"/>
    <property type="project" value="InterPro"/>
</dbReference>
<evidence type="ECO:0000313" key="2">
    <source>
        <dbReference type="EMBL" id="SDK97149.1"/>
    </source>
</evidence>
<sequence>MRKLITGMKVSVDGKMEGPEGYAEWVDAWSEEYGLMPQIDACLLGSIMYAGYERYWSAIQNEPDKPLPMTGKLPTPEELEWARFAEHTPHYVLSNTMTSAAWPKTRFVRSLEDIAGLKQQPGKDIYLMGGARMTASLIDAGLVDELRLILYPLLVGEGKALFGATQNRRGLELRKVQQLTDGRVSLVFGIG</sequence>
<name>A0A1G9G8Y4_9HYPH</name>
<evidence type="ECO:0000313" key="3">
    <source>
        <dbReference type="Proteomes" id="UP000198894"/>
    </source>
</evidence>
<dbReference type="Pfam" id="PF01872">
    <property type="entry name" value="RibD_C"/>
    <property type="match status" value="1"/>
</dbReference>